<dbReference type="Pfam" id="PF00132">
    <property type="entry name" value="Hexapep"/>
    <property type="match status" value="1"/>
</dbReference>
<evidence type="ECO:0000256" key="3">
    <source>
        <dbReference type="ARBA" id="ARBA00022737"/>
    </source>
</evidence>
<keyword evidence="6" id="KW-1185">Reference proteome</keyword>
<evidence type="ECO:0000313" key="6">
    <source>
        <dbReference type="Proteomes" id="UP000237608"/>
    </source>
</evidence>
<evidence type="ECO:0000256" key="4">
    <source>
        <dbReference type="ARBA" id="ARBA00023315"/>
    </source>
</evidence>
<protein>
    <submittedName>
        <fullName evidence="5">Capsule biosynthesis protein CapG</fullName>
    </submittedName>
</protein>
<dbReference type="Gene3D" id="2.160.10.10">
    <property type="entry name" value="Hexapeptide repeat proteins"/>
    <property type="match status" value="1"/>
</dbReference>
<dbReference type="AlphaFoldDB" id="A0A2S7WEN4"/>
<dbReference type="PROSITE" id="PS00101">
    <property type="entry name" value="HEXAPEP_TRANSFERASES"/>
    <property type="match status" value="1"/>
</dbReference>
<evidence type="ECO:0000313" key="5">
    <source>
        <dbReference type="EMBL" id="PQJ76064.1"/>
    </source>
</evidence>
<dbReference type="Proteomes" id="UP000237608">
    <property type="component" value="Unassembled WGS sequence"/>
</dbReference>
<reference evidence="5 6" key="1">
    <citation type="submission" date="2016-12" db="EMBL/GenBank/DDBJ databases">
        <title>Trade-off between light-utilization and light-protection in marine flavobacteria.</title>
        <authorList>
            <person name="Kumagai Y."/>
            <person name="Yoshizawa S."/>
            <person name="Kogure K."/>
            <person name="Iwasaki W."/>
        </authorList>
    </citation>
    <scope>NUCLEOTIDE SEQUENCE [LARGE SCALE GENOMIC DNA]</scope>
    <source>
        <strain evidence="5 6">KCTC 22729</strain>
    </source>
</reference>
<dbReference type="InterPro" id="IPR051159">
    <property type="entry name" value="Hexapeptide_acetyltransf"/>
</dbReference>
<keyword evidence="2" id="KW-0808">Transferase</keyword>
<keyword evidence="4" id="KW-0012">Acyltransferase</keyword>
<dbReference type="InterPro" id="IPR001451">
    <property type="entry name" value="Hexapep"/>
</dbReference>
<sequence length="160" mass="17724">MISHVGYARWIGVNMGEKIQIYGNPSKMFGSEPWLITLGNNVHITTDVLFITHDGGTLLFRDKVPNLEITAPIVVSDNVYIGVRSVILPGVTIGENSIIAAGSIVTKDVPSKVIVGGVPAKVIKTTEEYFEQIQKNSIHLGHLKGKFKDRELKKYFNYKK</sequence>
<comment type="similarity">
    <text evidence="1">Belongs to the transferase hexapeptide repeat family.</text>
</comment>
<evidence type="ECO:0000256" key="1">
    <source>
        <dbReference type="ARBA" id="ARBA00007274"/>
    </source>
</evidence>
<comment type="caution">
    <text evidence="5">The sequence shown here is derived from an EMBL/GenBank/DDBJ whole genome shotgun (WGS) entry which is preliminary data.</text>
</comment>
<dbReference type="EMBL" id="MSCL01000001">
    <property type="protein sequence ID" value="PQJ76064.1"/>
    <property type="molecule type" value="Genomic_DNA"/>
</dbReference>
<dbReference type="GO" id="GO:0008374">
    <property type="term" value="F:O-acyltransferase activity"/>
    <property type="evidence" value="ECO:0007669"/>
    <property type="project" value="TreeGrafter"/>
</dbReference>
<evidence type="ECO:0000256" key="2">
    <source>
        <dbReference type="ARBA" id="ARBA00022679"/>
    </source>
</evidence>
<name>A0A2S7WEN4_9FLAO</name>
<dbReference type="SUPFAM" id="SSF51161">
    <property type="entry name" value="Trimeric LpxA-like enzymes"/>
    <property type="match status" value="1"/>
</dbReference>
<dbReference type="PANTHER" id="PTHR23416">
    <property type="entry name" value="SIALIC ACID SYNTHASE-RELATED"/>
    <property type="match status" value="1"/>
</dbReference>
<accession>A0A2S7WEN4</accession>
<proteinExistence type="inferred from homology"/>
<dbReference type="CDD" id="cd04647">
    <property type="entry name" value="LbH_MAT_like"/>
    <property type="match status" value="1"/>
</dbReference>
<organism evidence="5 6">
    <name type="scientific">Polaribacter gangjinensis</name>
    <dbReference type="NCBI Taxonomy" id="574710"/>
    <lineage>
        <taxon>Bacteria</taxon>
        <taxon>Pseudomonadati</taxon>
        <taxon>Bacteroidota</taxon>
        <taxon>Flavobacteriia</taxon>
        <taxon>Flavobacteriales</taxon>
        <taxon>Flavobacteriaceae</taxon>
    </lineage>
</organism>
<keyword evidence="3" id="KW-0677">Repeat</keyword>
<dbReference type="InterPro" id="IPR018357">
    <property type="entry name" value="Hexapep_transf_CS"/>
</dbReference>
<dbReference type="PANTHER" id="PTHR23416:SF23">
    <property type="entry name" value="ACETYLTRANSFERASE C18B11.09C-RELATED"/>
    <property type="match status" value="1"/>
</dbReference>
<dbReference type="InterPro" id="IPR011004">
    <property type="entry name" value="Trimer_LpxA-like_sf"/>
</dbReference>
<gene>
    <name evidence="5" type="ORF">BTO13_00230</name>
</gene>